<name>H8XNM7_FLAIG</name>
<accession>H8XNM7</accession>
<sequence>MKKNYYLTILLSNFFAFAQTSGVGLNETNPQQMLHLGASTSTIRVEGLNEFNNEYNLGAENTYPLYVDDQGSLTLYNATLYNSNGSDAITDANITNGTVVILNGDNDGIASTEIMSFTVTTTRPSLLLVKYNISFEMFQDAAENKIFDKFARRINTYFKLNNGTRKYCHTSKNFTSSDKTDVNGILYNMSSSYIVIPSAGTHTITIHGEISSGLTSAVANTGKATCAIFGRGQDSLMYKLN</sequence>
<dbReference type="OrthoDB" id="1375929at2"/>
<feature type="signal peptide" evidence="1">
    <location>
        <begin position="1"/>
        <end position="18"/>
    </location>
</feature>
<keyword evidence="1" id="KW-0732">Signal</keyword>
<gene>
    <name evidence="2" type="ordered locus">KQS_00725</name>
</gene>
<keyword evidence="3" id="KW-1185">Reference proteome</keyword>
<evidence type="ECO:0000256" key="1">
    <source>
        <dbReference type="SAM" id="SignalP"/>
    </source>
</evidence>
<reference evidence="2 3" key="1">
    <citation type="journal article" date="2012" name="J. Bacteriol.">
        <title>Complete Genome Sequence of Flavobacterium indicum GPSTA100-9T, Isolated from Warm Spring Water.</title>
        <authorList>
            <person name="Barbier P."/>
            <person name="Houel A."/>
            <person name="Loux V."/>
            <person name="Poulain J."/>
            <person name="Bernardet J.F."/>
            <person name="Touchon M."/>
            <person name="Duchaud E."/>
        </authorList>
    </citation>
    <scope>NUCLEOTIDE SEQUENCE [LARGE SCALE GENOMIC DNA]</scope>
    <source>
        <strain evidence="3">DSM 17447 / CIP 109464 / GPTSA100-9</strain>
    </source>
</reference>
<protein>
    <submittedName>
        <fullName evidence="2">Uncharacterized protein</fullName>
    </submittedName>
</protein>
<dbReference type="HOGENOM" id="CLU_096039_0_0_10"/>
<dbReference type="AlphaFoldDB" id="H8XNM7"/>
<evidence type="ECO:0000313" key="2">
    <source>
        <dbReference type="EMBL" id="CCG52144.1"/>
    </source>
</evidence>
<dbReference type="KEGG" id="fin:KQS_00725"/>
<dbReference type="EMBL" id="HE774682">
    <property type="protein sequence ID" value="CCG52144.1"/>
    <property type="molecule type" value="Genomic_DNA"/>
</dbReference>
<organism evidence="2 3">
    <name type="scientific">Flavobacterium indicum (strain DSM 17447 / CIP 109464 / GPTSA100-9)</name>
    <dbReference type="NCBI Taxonomy" id="1094466"/>
    <lineage>
        <taxon>Bacteria</taxon>
        <taxon>Pseudomonadati</taxon>
        <taxon>Bacteroidota</taxon>
        <taxon>Flavobacteriia</taxon>
        <taxon>Flavobacteriales</taxon>
        <taxon>Flavobacteriaceae</taxon>
        <taxon>Flavobacterium</taxon>
    </lineage>
</organism>
<evidence type="ECO:0000313" key="3">
    <source>
        <dbReference type="Proteomes" id="UP000007599"/>
    </source>
</evidence>
<dbReference type="RefSeq" id="WP_014387288.1">
    <property type="nucleotide sequence ID" value="NC_017025.1"/>
</dbReference>
<feature type="chain" id="PRO_5003617277" evidence="1">
    <location>
        <begin position="19"/>
        <end position="241"/>
    </location>
</feature>
<dbReference type="eggNOG" id="ENOG5033ZPP">
    <property type="taxonomic scope" value="Bacteria"/>
</dbReference>
<proteinExistence type="predicted"/>
<dbReference type="STRING" id="1094466.KQS_00725"/>
<reference evidence="3" key="2">
    <citation type="submission" date="2012-03" db="EMBL/GenBank/DDBJ databases">
        <title>Complete genome sequence of Flavobacterium indicum GPTSA100-9T, isolated from warm spring water.</title>
        <authorList>
            <person name="Barbier P."/>
            <person name="Houel A."/>
            <person name="Loux V."/>
            <person name="Poulain J."/>
            <person name="Bernardet J.-F."/>
            <person name="Touchon M."/>
            <person name="Duchaud E."/>
        </authorList>
    </citation>
    <scope>NUCLEOTIDE SEQUENCE [LARGE SCALE GENOMIC DNA]</scope>
    <source>
        <strain evidence="3">DSM 17447 / CIP 109464 / GPTSA100-9</strain>
    </source>
</reference>
<dbReference type="PATRIC" id="fig|1094466.5.peg.139"/>
<dbReference type="Proteomes" id="UP000007599">
    <property type="component" value="Chromosome I"/>
</dbReference>